<protein>
    <submittedName>
        <fullName evidence="1">Uncharacterized protein</fullName>
    </submittedName>
</protein>
<dbReference type="RefSeq" id="WP_188777707.1">
    <property type="nucleotide sequence ID" value="NZ_BMKQ01000001.1"/>
</dbReference>
<dbReference type="EMBL" id="BMKQ01000001">
    <property type="protein sequence ID" value="GGF33423.1"/>
    <property type="molecule type" value="Genomic_DNA"/>
</dbReference>
<keyword evidence="2" id="KW-1185">Reference proteome</keyword>
<comment type="caution">
    <text evidence="1">The sequence shown here is derived from an EMBL/GenBank/DDBJ whole genome shotgun (WGS) entry which is preliminary data.</text>
</comment>
<reference evidence="1" key="2">
    <citation type="submission" date="2020-09" db="EMBL/GenBank/DDBJ databases">
        <authorList>
            <person name="Sun Q."/>
            <person name="Zhou Y."/>
        </authorList>
    </citation>
    <scope>NUCLEOTIDE SEQUENCE</scope>
    <source>
        <strain evidence="1">CGMCC 1.16067</strain>
    </source>
</reference>
<proteinExistence type="predicted"/>
<evidence type="ECO:0000313" key="2">
    <source>
        <dbReference type="Proteomes" id="UP000649179"/>
    </source>
</evidence>
<dbReference type="AlphaFoldDB" id="A0A917EZD7"/>
<reference evidence="1" key="1">
    <citation type="journal article" date="2014" name="Int. J. Syst. Evol. Microbiol.">
        <title>Complete genome sequence of Corynebacterium casei LMG S-19264T (=DSM 44701T), isolated from a smear-ripened cheese.</title>
        <authorList>
            <consortium name="US DOE Joint Genome Institute (JGI-PGF)"/>
            <person name="Walter F."/>
            <person name="Albersmeier A."/>
            <person name="Kalinowski J."/>
            <person name="Ruckert C."/>
        </authorList>
    </citation>
    <scope>NUCLEOTIDE SEQUENCE</scope>
    <source>
        <strain evidence="1">CGMCC 1.16067</strain>
    </source>
</reference>
<dbReference type="Proteomes" id="UP000649179">
    <property type="component" value="Unassembled WGS sequence"/>
</dbReference>
<evidence type="ECO:0000313" key="1">
    <source>
        <dbReference type="EMBL" id="GGF33423.1"/>
    </source>
</evidence>
<sequence length="200" mass="20338">MKLRSNAVVGAALGVVVLALVAVFGIVLPKAHGDESGSAPDLPAKAGGFVALDSGQLPAALQQQIGSVPVVRKAQKEARTGLEKVNGTAVAYRYYVSPDRQALAAVTVVPGDPGLFSPDGPPVAAAPQQQASYQLRKVSGAVCAEYYTQQQASVPGQSGGAAQLSRVHCQLGADGDTYDVDARGLTTAKTVSLLKSLASA</sequence>
<organism evidence="1 2">
    <name type="scientific">Marmoricola endophyticus</name>
    <dbReference type="NCBI Taxonomy" id="2040280"/>
    <lineage>
        <taxon>Bacteria</taxon>
        <taxon>Bacillati</taxon>
        <taxon>Actinomycetota</taxon>
        <taxon>Actinomycetes</taxon>
        <taxon>Propionibacteriales</taxon>
        <taxon>Nocardioidaceae</taxon>
        <taxon>Marmoricola</taxon>
    </lineage>
</organism>
<name>A0A917EZD7_9ACTN</name>
<accession>A0A917EZD7</accession>
<gene>
    <name evidence="1" type="ORF">GCM10011519_03580</name>
</gene>